<feature type="domain" description="DUF7587" evidence="1">
    <location>
        <begin position="2"/>
        <end position="144"/>
    </location>
</feature>
<protein>
    <recommendedName>
        <fullName evidence="1">DUF7587 domain-containing protein</fullName>
    </recommendedName>
</protein>
<evidence type="ECO:0000313" key="2">
    <source>
        <dbReference type="EMBL" id="USP79642.1"/>
    </source>
</evidence>
<dbReference type="EMBL" id="CP089278">
    <property type="protein sequence ID" value="USP79642.1"/>
    <property type="molecule type" value="Genomic_DNA"/>
</dbReference>
<evidence type="ECO:0000259" key="1">
    <source>
        <dbReference type="Pfam" id="PF24494"/>
    </source>
</evidence>
<dbReference type="VEuPathDB" id="FungiDB:yc1106_06916"/>
<sequence length="146" mass="17551">MAPHIYYRVEDAHSRAQYIDGEGFFAEDPDIAVKFTKFGNASLRHHLEQHLDWGNRNPTPFISMYSDKDVAWREAYRRVNTGKQDVRIYMVDTDTSDERVEYRNIRHLAKTLRLYIHEDAWNNSMYEYVFLHHVPESAIVKWWELE</sequence>
<dbReference type="SUPFAM" id="SSF56399">
    <property type="entry name" value="ADP-ribosylation"/>
    <property type="match status" value="1"/>
</dbReference>
<dbReference type="InterPro" id="IPR056009">
    <property type="entry name" value="DUF7587"/>
</dbReference>
<dbReference type="Gene3D" id="3.90.210.10">
    <property type="entry name" value="Heat-Labile Enterotoxin, subunit A"/>
    <property type="match status" value="1"/>
</dbReference>
<evidence type="ECO:0000313" key="3">
    <source>
        <dbReference type="Proteomes" id="UP001056012"/>
    </source>
</evidence>
<reference evidence="2" key="1">
    <citation type="submission" date="2021-12" db="EMBL/GenBank/DDBJ databases">
        <title>Curvularia clavata genome.</title>
        <authorList>
            <person name="Cao Y."/>
        </authorList>
    </citation>
    <scope>NUCLEOTIDE SEQUENCE</scope>
    <source>
        <strain evidence="2">Yc1106</strain>
    </source>
</reference>
<organism evidence="2 3">
    <name type="scientific">Curvularia clavata</name>
    <dbReference type="NCBI Taxonomy" id="95742"/>
    <lineage>
        <taxon>Eukaryota</taxon>
        <taxon>Fungi</taxon>
        <taxon>Dikarya</taxon>
        <taxon>Ascomycota</taxon>
        <taxon>Pezizomycotina</taxon>
        <taxon>Dothideomycetes</taxon>
        <taxon>Pleosporomycetidae</taxon>
        <taxon>Pleosporales</taxon>
        <taxon>Pleosporineae</taxon>
        <taxon>Pleosporaceae</taxon>
        <taxon>Curvularia</taxon>
    </lineage>
</organism>
<dbReference type="PANTHER" id="PTHR40781:SF1">
    <property type="match status" value="1"/>
</dbReference>
<dbReference type="AlphaFoldDB" id="A0A9Q9DUB2"/>
<gene>
    <name evidence="2" type="ORF">yc1106_06916</name>
</gene>
<proteinExistence type="predicted"/>
<name>A0A9Q9DUB2_CURCL</name>
<keyword evidence="3" id="KW-1185">Reference proteome</keyword>
<accession>A0A9Q9DUB2</accession>
<dbReference type="PANTHER" id="PTHR40781">
    <property type="match status" value="1"/>
</dbReference>
<dbReference type="Proteomes" id="UP001056012">
    <property type="component" value="Chromosome 5"/>
</dbReference>
<dbReference type="Pfam" id="PF24494">
    <property type="entry name" value="DUF7587"/>
    <property type="match status" value="1"/>
</dbReference>
<dbReference type="OrthoDB" id="3693192at2759"/>